<feature type="region of interest" description="Disordered" evidence="1">
    <location>
        <begin position="1"/>
        <end position="66"/>
    </location>
</feature>
<sequence>MPTLPLPPVPPADRSANPPGGLGDGDPQDTHAEPGLRPEDSPLQGDDQDHAIRRNITERGYRPHGA</sequence>
<organism evidence="2 3">
    <name type="scientific">Roseomonas acroporae</name>
    <dbReference type="NCBI Taxonomy" id="2937791"/>
    <lineage>
        <taxon>Bacteria</taxon>
        <taxon>Pseudomonadati</taxon>
        <taxon>Pseudomonadota</taxon>
        <taxon>Alphaproteobacteria</taxon>
        <taxon>Acetobacterales</taxon>
        <taxon>Roseomonadaceae</taxon>
        <taxon>Roseomonas</taxon>
    </lineage>
</organism>
<dbReference type="RefSeq" id="WP_248666641.1">
    <property type="nucleotide sequence ID" value="NZ_JALPRX010000034.1"/>
</dbReference>
<gene>
    <name evidence="2" type="ORF">M0638_09000</name>
</gene>
<protein>
    <submittedName>
        <fullName evidence="2">Uncharacterized protein</fullName>
    </submittedName>
</protein>
<feature type="compositionally biased region" description="Basic and acidic residues" evidence="1">
    <location>
        <begin position="28"/>
        <end position="40"/>
    </location>
</feature>
<name>A0A9X1YDG0_9PROT</name>
<accession>A0A9X1YDG0</accession>
<dbReference type="AlphaFoldDB" id="A0A9X1YDG0"/>
<dbReference type="Proteomes" id="UP001139516">
    <property type="component" value="Unassembled WGS sequence"/>
</dbReference>
<evidence type="ECO:0000256" key="1">
    <source>
        <dbReference type="SAM" id="MobiDB-lite"/>
    </source>
</evidence>
<reference evidence="2" key="1">
    <citation type="submission" date="2022-04" db="EMBL/GenBank/DDBJ databases">
        <title>Roseomonas acroporae sp. nov., isolated from coral Acropora digitifera.</title>
        <authorList>
            <person name="Sun H."/>
        </authorList>
    </citation>
    <scope>NUCLEOTIDE SEQUENCE</scope>
    <source>
        <strain evidence="2">NAR14</strain>
    </source>
</reference>
<dbReference type="EMBL" id="JALPRX010000034">
    <property type="protein sequence ID" value="MCK8784516.1"/>
    <property type="molecule type" value="Genomic_DNA"/>
</dbReference>
<keyword evidence="3" id="KW-1185">Reference proteome</keyword>
<feature type="compositionally biased region" description="Basic and acidic residues" evidence="1">
    <location>
        <begin position="47"/>
        <end position="66"/>
    </location>
</feature>
<comment type="caution">
    <text evidence="2">The sequence shown here is derived from an EMBL/GenBank/DDBJ whole genome shotgun (WGS) entry which is preliminary data.</text>
</comment>
<evidence type="ECO:0000313" key="2">
    <source>
        <dbReference type="EMBL" id="MCK8784516.1"/>
    </source>
</evidence>
<evidence type="ECO:0000313" key="3">
    <source>
        <dbReference type="Proteomes" id="UP001139516"/>
    </source>
</evidence>
<proteinExistence type="predicted"/>
<feature type="compositionally biased region" description="Pro residues" evidence="1">
    <location>
        <begin position="1"/>
        <end position="11"/>
    </location>
</feature>